<proteinExistence type="predicted"/>
<evidence type="ECO:0000259" key="1">
    <source>
        <dbReference type="PROSITE" id="PS51202"/>
    </source>
</evidence>
<dbReference type="AlphaFoldDB" id="A0A1C5HXE1"/>
<evidence type="ECO:0000313" key="2">
    <source>
        <dbReference type="EMBL" id="SCG50291.1"/>
    </source>
</evidence>
<dbReference type="PIRSF" id="PIRSF005028">
    <property type="entry name" value="KhtT"/>
    <property type="match status" value="1"/>
</dbReference>
<dbReference type="Proteomes" id="UP000198217">
    <property type="component" value="Chromosome I"/>
</dbReference>
<accession>A0A1C5HXE1</accession>
<dbReference type="RefSeq" id="WP_088993830.1">
    <property type="nucleotide sequence ID" value="NZ_JBFAQF010000011.1"/>
</dbReference>
<dbReference type="PROSITE" id="PS51202">
    <property type="entry name" value="RCK_C"/>
    <property type="match status" value="1"/>
</dbReference>
<sequence>MQIERTALPGIGIGYTLHTVEGRSLGVLHHHGGRRDLLLYAPGDPDTVERSVRLTPAEARELAELLHPVATIDHVPDLEQRAGKLTVAAVPVTAVSPHGGRVLRDVVADVPGVTVVALLRDGRTITAPGPDHRLAHGDALLVAGTPEGVGALSRRLTPAEP</sequence>
<name>A0A1C5HXE1_9ACTN</name>
<dbReference type="GO" id="GO:0006813">
    <property type="term" value="P:potassium ion transport"/>
    <property type="evidence" value="ECO:0007669"/>
    <property type="project" value="InterPro"/>
</dbReference>
<dbReference type="SUPFAM" id="SSF116726">
    <property type="entry name" value="TrkA C-terminal domain-like"/>
    <property type="match status" value="1"/>
</dbReference>
<keyword evidence="3" id="KW-1185">Reference proteome</keyword>
<evidence type="ECO:0000313" key="3">
    <source>
        <dbReference type="Proteomes" id="UP000198217"/>
    </source>
</evidence>
<dbReference type="GO" id="GO:0008324">
    <property type="term" value="F:monoatomic cation transmembrane transporter activity"/>
    <property type="evidence" value="ECO:0007669"/>
    <property type="project" value="InterPro"/>
</dbReference>
<feature type="domain" description="RCK C-terminal" evidence="1">
    <location>
        <begin position="73"/>
        <end position="158"/>
    </location>
</feature>
<organism evidence="2 3">
    <name type="scientific">Micromonospora echinaurantiaca</name>
    <dbReference type="NCBI Taxonomy" id="47857"/>
    <lineage>
        <taxon>Bacteria</taxon>
        <taxon>Bacillati</taxon>
        <taxon>Actinomycetota</taxon>
        <taxon>Actinomycetes</taxon>
        <taxon>Micromonosporales</taxon>
        <taxon>Micromonosporaceae</taxon>
        <taxon>Micromonospora</taxon>
    </lineage>
</organism>
<dbReference type="EMBL" id="LT607750">
    <property type="protein sequence ID" value="SCG50291.1"/>
    <property type="molecule type" value="Genomic_DNA"/>
</dbReference>
<dbReference type="InterPro" id="IPR036721">
    <property type="entry name" value="RCK_C_sf"/>
</dbReference>
<dbReference type="Pfam" id="PF02080">
    <property type="entry name" value="TrkA_C"/>
    <property type="match status" value="1"/>
</dbReference>
<dbReference type="Pfam" id="PF25991">
    <property type="entry name" value="KhtT_N"/>
    <property type="match status" value="1"/>
</dbReference>
<reference evidence="2 3" key="1">
    <citation type="submission" date="2016-06" db="EMBL/GenBank/DDBJ databases">
        <authorList>
            <person name="Kjaerup R.B."/>
            <person name="Dalgaard T.S."/>
            <person name="Juul-Madsen H.R."/>
        </authorList>
    </citation>
    <scope>NUCLEOTIDE SEQUENCE [LARGE SCALE GENOMIC DNA]</scope>
    <source>
        <strain evidence="2 3">DSM 43904</strain>
    </source>
</reference>
<dbReference type="Gene3D" id="3.30.70.1450">
    <property type="entry name" value="Regulator of K+ conductance, C-terminal domain"/>
    <property type="match status" value="1"/>
</dbReference>
<gene>
    <name evidence="2" type="ORF">GA0070609_2354</name>
</gene>
<dbReference type="InterPro" id="IPR058776">
    <property type="entry name" value="KhtT-like_N"/>
</dbReference>
<protein>
    <submittedName>
        <fullName evidence="2">TrkA domain protein</fullName>
    </submittedName>
</protein>
<dbReference type="InterPro" id="IPR006037">
    <property type="entry name" value="RCK_C"/>
</dbReference>
<dbReference type="InterPro" id="IPR026278">
    <property type="entry name" value="KhtT"/>
</dbReference>